<name>A0A164PM06_9NOCA</name>
<reference evidence="1 2" key="1">
    <citation type="submission" date="2016-04" db="EMBL/GenBank/DDBJ databases">
        <authorList>
            <person name="Evans L.H."/>
            <person name="Alamgir A."/>
            <person name="Owens N."/>
            <person name="Weber N.D."/>
            <person name="Virtaneva K."/>
            <person name="Barbian K."/>
            <person name="Babar A."/>
            <person name="Rosenke K."/>
        </authorList>
    </citation>
    <scope>NUCLEOTIDE SEQUENCE [LARGE SCALE GENOMIC DNA]</scope>
    <source>
        <strain evidence="1 2">IFM 0406</strain>
    </source>
</reference>
<evidence type="ECO:0008006" key="3">
    <source>
        <dbReference type="Google" id="ProtNLM"/>
    </source>
</evidence>
<evidence type="ECO:0000313" key="2">
    <source>
        <dbReference type="Proteomes" id="UP000076512"/>
    </source>
</evidence>
<evidence type="ECO:0000313" key="1">
    <source>
        <dbReference type="EMBL" id="KZM75750.1"/>
    </source>
</evidence>
<protein>
    <recommendedName>
        <fullName evidence="3">P22 coat protein-protein 5 domain protein</fullName>
    </recommendedName>
</protein>
<dbReference type="Proteomes" id="UP000076512">
    <property type="component" value="Unassembled WGS sequence"/>
</dbReference>
<gene>
    <name evidence="1" type="ORF">AWN90_20650</name>
</gene>
<sequence length="301" mass="32565">MAINFIPEFWSDQVLLPFEADLVFGQPKVANRKYEGTIREKGDTVHVSSIGDPTVKKYDKNTDLEIEDLSDSETAMVIDQGDYFGFRVNDIEKLQAAENFEDPATARAGYKLQNQVDLFLYNQLKAGVLAGNNLGRVTVTEGEPEKASVGQLSMYRVAVKLREKLDRASVPKTGRYLAIPPELLSPLLLDARFINAEKLGSVGPLLNGTVGRMAGFDILESNNINKVGGTGAAKDDYVVIAGVSEALSFANQLSNVETLRAQNRFADIVRGVNIYGGKVFRPEGLASASVLLAPPATPAAA</sequence>
<comment type="caution">
    <text evidence="1">The sequence shown here is derived from an EMBL/GenBank/DDBJ whole genome shotgun (WGS) entry which is preliminary data.</text>
</comment>
<dbReference type="AlphaFoldDB" id="A0A164PM06"/>
<organism evidence="1 2">
    <name type="scientific">Nocardia terpenica</name>
    <dbReference type="NCBI Taxonomy" id="455432"/>
    <lineage>
        <taxon>Bacteria</taxon>
        <taxon>Bacillati</taxon>
        <taxon>Actinomycetota</taxon>
        <taxon>Actinomycetes</taxon>
        <taxon>Mycobacteriales</taxon>
        <taxon>Nocardiaceae</taxon>
        <taxon>Nocardia</taxon>
    </lineage>
</organism>
<keyword evidence="2" id="KW-1185">Reference proteome</keyword>
<accession>A0A164PM06</accession>
<dbReference type="EMBL" id="LWGR01000003">
    <property type="protein sequence ID" value="KZM75750.1"/>
    <property type="molecule type" value="Genomic_DNA"/>
</dbReference>
<dbReference type="STRING" id="455432.AWN90_20650"/>
<proteinExistence type="predicted"/>